<reference evidence="3" key="1">
    <citation type="journal article" date="2020" name="Stud. Mycol.">
        <title>101 Dothideomycetes genomes: a test case for predicting lifestyles and emergence of pathogens.</title>
        <authorList>
            <person name="Haridas S."/>
            <person name="Albert R."/>
            <person name="Binder M."/>
            <person name="Bloem J."/>
            <person name="Labutti K."/>
            <person name="Salamov A."/>
            <person name="Andreopoulos B."/>
            <person name="Baker S."/>
            <person name="Barry K."/>
            <person name="Bills G."/>
            <person name="Bluhm B."/>
            <person name="Cannon C."/>
            <person name="Castanera R."/>
            <person name="Culley D."/>
            <person name="Daum C."/>
            <person name="Ezra D."/>
            <person name="Gonzalez J."/>
            <person name="Henrissat B."/>
            <person name="Kuo A."/>
            <person name="Liang C."/>
            <person name="Lipzen A."/>
            <person name="Lutzoni F."/>
            <person name="Magnuson J."/>
            <person name="Mondo S."/>
            <person name="Nolan M."/>
            <person name="Ohm R."/>
            <person name="Pangilinan J."/>
            <person name="Park H.-J."/>
            <person name="Ramirez L."/>
            <person name="Alfaro M."/>
            <person name="Sun H."/>
            <person name="Tritt A."/>
            <person name="Yoshinaga Y."/>
            <person name="Zwiers L.-H."/>
            <person name="Turgeon B."/>
            <person name="Goodwin S."/>
            <person name="Spatafora J."/>
            <person name="Crous P."/>
            <person name="Grigoriev I."/>
        </authorList>
    </citation>
    <scope>NUCLEOTIDE SEQUENCE</scope>
    <source>
        <strain evidence="3">CBS 122367</strain>
    </source>
</reference>
<sequence>MSIKSFATLALAGLTVAKPVNMPQSLPHYKRNNFGAVSNGFGGNGFNFIDGFNNFNNQQQVIQIQEQNLQIVDNGFQQQVVQQVNEVLIVNQQQDGFNNDLNNLFRKSNFRNNNRDQATVIMVVQQIQVAVDDGRGNQFRQDVFAQSILVANRGARETQSIMVFDAKTLIAQDILGGGFNGVGGGFAGQSNGANFALPTKTNNVQLFGAKPTWSSIAEDPAATLGGVWQAELEDLQKAEQDNADNEINNQLAEQEKAALDAAQQEQANAEEQAAAAEEQAKADEEAKAAEGEQAAAEGEAAPAEEEQAAVEGEAAPAEGEAVKQE</sequence>
<name>A0A6G1J0D7_9PLEO</name>
<evidence type="ECO:0000256" key="2">
    <source>
        <dbReference type="SAM" id="SignalP"/>
    </source>
</evidence>
<keyword evidence="4" id="KW-1185">Reference proteome</keyword>
<feature type="compositionally biased region" description="Low complexity" evidence="1">
    <location>
        <begin position="291"/>
        <end position="301"/>
    </location>
</feature>
<feature type="chain" id="PRO_5026137423" evidence="2">
    <location>
        <begin position="18"/>
        <end position="325"/>
    </location>
</feature>
<feature type="signal peptide" evidence="2">
    <location>
        <begin position="1"/>
        <end position="17"/>
    </location>
</feature>
<dbReference type="Proteomes" id="UP000799291">
    <property type="component" value="Unassembled WGS sequence"/>
</dbReference>
<evidence type="ECO:0000256" key="1">
    <source>
        <dbReference type="SAM" id="MobiDB-lite"/>
    </source>
</evidence>
<feature type="compositionally biased region" description="Low complexity" evidence="1">
    <location>
        <begin position="259"/>
        <end position="277"/>
    </location>
</feature>
<gene>
    <name evidence="3" type="ORF">K458DRAFT_418650</name>
</gene>
<feature type="compositionally biased region" description="Low complexity" evidence="1">
    <location>
        <begin position="309"/>
        <end position="319"/>
    </location>
</feature>
<evidence type="ECO:0000313" key="3">
    <source>
        <dbReference type="EMBL" id="KAF2683661.1"/>
    </source>
</evidence>
<dbReference type="AlphaFoldDB" id="A0A6G1J0D7"/>
<feature type="region of interest" description="Disordered" evidence="1">
    <location>
        <begin position="257"/>
        <end position="325"/>
    </location>
</feature>
<dbReference type="EMBL" id="MU005583">
    <property type="protein sequence ID" value="KAF2683661.1"/>
    <property type="molecule type" value="Genomic_DNA"/>
</dbReference>
<proteinExistence type="predicted"/>
<evidence type="ECO:0000313" key="4">
    <source>
        <dbReference type="Proteomes" id="UP000799291"/>
    </source>
</evidence>
<keyword evidence="2" id="KW-0732">Signal</keyword>
<organism evidence="3 4">
    <name type="scientific">Lentithecium fluviatile CBS 122367</name>
    <dbReference type="NCBI Taxonomy" id="1168545"/>
    <lineage>
        <taxon>Eukaryota</taxon>
        <taxon>Fungi</taxon>
        <taxon>Dikarya</taxon>
        <taxon>Ascomycota</taxon>
        <taxon>Pezizomycotina</taxon>
        <taxon>Dothideomycetes</taxon>
        <taxon>Pleosporomycetidae</taxon>
        <taxon>Pleosporales</taxon>
        <taxon>Massarineae</taxon>
        <taxon>Lentitheciaceae</taxon>
        <taxon>Lentithecium</taxon>
    </lineage>
</organism>
<feature type="compositionally biased region" description="Basic and acidic residues" evidence="1">
    <location>
        <begin position="278"/>
        <end position="290"/>
    </location>
</feature>
<protein>
    <submittedName>
        <fullName evidence="3">Uncharacterized protein</fullName>
    </submittedName>
</protein>
<dbReference type="OrthoDB" id="3933243at2759"/>
<accession>A0A6G1J0D7</accession>